<evidence type="ECO:0000313" key="1">
    <source>
        <dbReference type="EMBL" id="CAK5090769.1"/>
    </source>
</evidence>
<reference evidence="1" key="1">
    <citation type="submission" date="2023-11" db="EMBL/GenBank/DDBJ databases">
        <authorList>
            <person name="Poullet M."/>
        </authorList>
    </citation>
    <scope>NUCLEOTIDE SEQUENCE</scope>
    <source>
        <strain evidence="1">E1834</strain>
    </source>
</reference>
<protein>
    <submittedName>
        <fullName evidence="1">Uncharacterized protein</fullName>
    </submittedName>
</protein>
<comment type="caution">
    <text evidence="1">The sequence shown here is derived from an EMBL/GenBank/DDBJ whole genome shotgun (WGS) entry which is preliminary data.</text>
</comment>
<keyword evidence="2" id="KW-1185">Reference proteome</keyword>
<organism evidence="1 2">
    <name type="scientific">Meloidogyne enterolobii</name>
    <name type="common">Root-knot nematode worm</name>
    <name type="synonym">Meloidogyne mayaguensis</name>
    <dbReference type="NCBI Taxonomy" id="390850"/>
    <lineage>
        <taxon>Eukaryota</taxon>
        <taxon>Metazoa</taxon>
        <taxon>Ecdysozoa</taxon>
        <taxon>Nematoda</taxon>
        <taxon>Chromadorea</taxon>
        <taxon>Rhabditida</taxon>
        <taxon>Tylenchina</taxon>
        <taxon>Tylenchomorpha</taxon>
        <taxon>Tylenchoidea</taxon>
        <taxon>Meloidogynidae</taxon>
        <taxon>Meloidogyninae</taxon>
        <taxon>Meloidogyne</taxon>
    </lineage>
</organism>
<gene>
    <name evidence="1" type="ORF">MENTE1834_LOCUS38573</name>
</gene>
<accession>A0ACB1AGV5</accession>
<dbReference type="Proteomes" id="UP001497535">
    <property type="component" value="Unassembled WGS sequence"/>
</dbReference>
<name>A0ACB1AGV5_MELEN</name>
<proteinExistence type="predicted"/>
<dbReference type="EMBL" id="CAVMJV010000084">
    <property type="protein sequence ID" value="CAK5090769.1"/>
    <property type="molecule type" value="Genomic_DNA"/>
</dbReference>
<sequence length="58" mass="6161">MTAAADSHALPKTLTNFCLNSFTSMGLSKSILGSIICSMQNIGSRPYIRKKGVSLVEA</sequence>
<evidence type="ECO:0000313" key="2">
    <source>
        <dbReference type="Proteomes" id="UP001497535"/>
    </source>
</evidence>